<dbReference type="Gene3D" id="2.60.40.1120">
    <property type="entry name" value="Carboxypeptidase-like, regulatory domain"/>
    <property type="match status" value="1"/>
</dbReference>
<evidence type="ECO:0000256" key="13">
    <source>
        <dbReference type="RuleBase" id="RU003357"/>
    </source>
</evidence>
<dbReference type="EMBL" id="PDUD01000045">
    <property type="protein sequence ID" value="PHN02028.1"/>
    <property type="molecule type" value="Genomic_DNA"/>
</dbReference>
<dbReference type="Pfam" id="PF07715">
    <property type="entry name" value="Plug"/>
    <property type="match status" value="1"/>
</dbReference>
<dbReference type="GO" id="GO:0015344">
    <property type="term" value="F:siderophore uptake transmembrane transporter activity"/>
    <property type="evidence" value="ECO:0007669"/>
    <property type="project" value="TreeGrafter"/>
</dbReference>
<keyword evidence="5 12" id="KW-0812">Transmembrane</keyword>
<dbReference type="AlphaFoldDB" id="A0A2D0N0X5"/>
<dbReference type="Proteomes" id="UP000223913">
    <property type="component" value="Unassembled WGS sequence"/>
</dbReference>
<dbReference type="GO" id="GO:0009279">
    <property type="term" value="C:cell outer membrane"/>
    <property type="evidence" value="ECO:0007669"/>
    <property type="project" value="UniProtKB-SubCell"/>
</dbReference>
<evidence type="ECO:0000256" key="10">
    <source>
        <dbReference type="ARBA" id="ARBA00023136"/>
    </source>
</evidence>
<dbReference type="PROSITE" id="PS01156">
    <property type="entry name" value="TONB_DEPENDENT_REC_2"/>
    <property type="match status" value="1"/>
</dbReference>
<dbReference type="InterPro" id="IPR012910">
    <property type="entry name" value="Plug_dom"/>
</dbReference>
<feature type="domain" description="TonB-dependent receptor plug" evidence="16">
    <location>
        <begin position="119"/>
        <end position="227"/>
    </location>
</feature>
<dbReference type="InterPro" id="IPR037066">
    <property type="entry name" value="Plug_dom_sf"/>
</dbReference>
<keyword evidence="7" id="KW-0408">Iron</keyword>
<dbReference type="Gene3D" id="2.170.130.10">
    <property type="entry name" value="TonB-dependent receptor, plug domain"/>
    <property type="match status" value="1"/>
</dbReference>
<keyword evidence="8" id="KW-0406">Ion transport</keyword>
<dbReference type="PANTHER" id="PTHR32552:SF68">
    <property type="entry name" value="FERRICHROME OUTER MEMBRANE TRANSPORTER_PHAGE RECEPTOR"/>
    <property type="match status" value="1"/>
</dbReference>
<name>A0A2D0N0X5_FLAN2</name>
<dbReference type="SUPFAM" id="SSF56935">
    <property type="entry name" value="Porins"/>
    <property type="match status" value="1"/>
</dbReference>
<evidence type="ECO:0000256" key="7">
    <source>
        <dbReference type="ARBA" id="ARBA00023004"/>
    </source>
</evidence>
<comment type="caution">
    <text evidence="17">The sequence shown here is derived from an EMBL/GenBank/DDBJ whole genome shotgun (WGS) entry which is preliminary data.</text>
</comment>
<sequence length="808" mass="91061">MFRYLFFTLFLSLFVGQLGAQVAISGRITDTDGSPLVGANVLIEETQQGAITDTDGQYRLNRVDPGRYTLQVSYVGYQGESQSFSVPQNGTAGITLNFRLAAQSTTLQELTVSATRADAKTPMTYTNLNEEELQANNLGQDVPYLLRWTPSTVVTSDAGAGIGYTGIRIRGTDPTRINVTINGIPLNDAESQGTFWVDLPDFISSTSDVQIQRGVGTSTNGAGAFGATINLNTSKKRDDPYFQTNTSIGSFNTLKGNVEFGTGVMRNKFSLDGRLSRIGSDGYIDRARADLDSWYLSGAYYGEKSILRFNAFSGHEVTYQAWNGVPADLVDDRETRTFNSAGTEKAGDPYDNEVDDYRQTHYQLLYDQQLADQLELSLAFHLTQGEGFFEQYKAGEDLEDYGLEPVGEVTSTDLIRRRWLDNDFYGTVYALRYTSDDDRLTTTLGGGYHIYEGRHFGEVIWARFASNSEIREPYYDNDAEKRDFNIYGKVNYELLPDLNAYVDLQMRRVSYDFVGVNNQGVPVPAGDEMSFFNPKAGIFYQISPRTEAYGSFAVANREPNRNDYTENPIGSWPLPERLYNTEIGLRHRWNKAALGANVYHMDYRDQLVLNGQINDVGEYMRINVPKSYRLGLELVGGFEVSPRLNVNANVTLSRNKVDNYTEYVDAYDADFNWLEQQTIRREDTDLAFSPSVIAGGDINFQVLPEGGDHQLALSLLGKYVGKQYIDNSSDENNVLDAYWFSDFRLQYRWKTSFFKEIGLTFLVQNVFDQLYETNAWSYRYNYDGTDLVDQGLYPQAGRNYLLGLTIGF</sequence>
<comment type="similarity">
    <text evidence="12 13">Belongs to the TonB-dependent receptor family.</text>
</comment>
<keyword evidence="6 14" id="KW-0732">Signal</keyword>
<evidence type="ECO:0000256" key="9">
    <source>
        <dbReference type="ARBA" id="ARBA00023077"/>
    </source>
</evidence>
<evidence type="ECO:0000313" key="17">
    <source>
        <dbReference type="EMBL" id="PHN02028.1"/>
    </source>
</evidence>
<protein>
    <submittedName>
        <fullName evidence="17">TonB-dependent receptor</fullName>
    </submittedName>
</protein>
<feature type="chain" id="PRO_5012700182" evidence="14">
    <location>
        <begin position="21"/>
        <end position="808"/>
    </location>
</feature>
<reference evidence="17 18" key="1">
    <citation type="submission" date="2017-10" db="EMBL/GenBank/DDBJ databases">
        <title>The draft genome sequence of Lewinella nigricans NBRC 102662.</title>
        <authorList>
            <person name="Wang K."/>
        </authorList>
    </citation>
    <scope>NUCLEOTIDE SEQUENCE [LARGE SCALE GENOMIC DNA]</scope>
    <source>
        <strain evidence="17 18">NBRC 102662</strain>
    </source>
</reference>
<feature type="signal peptide" evidence="14">
    <location>
        <begin position="1"/>
        <end position="20"/>
    </location>
</feature>
<dbReference type="SUPFAM" id="SSF49464">
    <property type="entry name" value="Carboxypeptidase regulatory domain-like"/>
    <property type="match status" value="1"/>
</dbReference>
<evidence type="ECO:0000259" key="15">
    <source>
        <dbReference type="Pfam" id="PF00593"/>
    </source>
</evidence>
<keyword evidence="18" id="KW-1185">Reference proteome</keyword>
<dbReference type="InterPro" id="IPR039426">
    <property type="entry name" value="TonB-dep_rcpt-like"/>
</dbReference>
<dbReference type="InterPro" id="IPR036942">
    <property type="entry name" value="Beta-barrel_TonB_sf"/>
</dbReference>
<keyword evidence="10 12" id="KW-0472">Membrane</keyword>
<gene>
    <name evidence="17" type="ORF">CRP01_33880</name>
</gene>
<evidence type="ECO:0000313" key="18">
    <source>
        <dbReference type="Proteomes" id="UP000223913"/>
    </source>
</evidence>
<evidence type="ECO:0000259" key="16">
    <source>
        <dbReference type="Pfam" id="PF07715"/>
    </source>
</evidence>
<evidence type="ECO:0000256" key="8">
    <source>
        <dbReference type="ARBA" id="ARBA00023065"/>
    </source>
</evidence>
<keyword evidence="3 12" id="KW-1134">Transmembrane beta strand</keyword>
<evidence type="ECO:0000256" key="11">
    <source>
        <dbReference type="ARBA" id="ARBA00023237"/>
    </source>
</evidence>
<keyword evidence="9 13" id="KW-0798">TonB box</keyword>
<dbReference type="OrthoDB" id="9761152at2"/>
<proteinExistence type="inferred from homology"/>
<keyword evidence="17" id="KW-0675">Receptor</keyword>
<evidence type="ECO:0000256" key="6">
    <source>
        <dbReference type="ARBA" id="ARBA00022729"/>
    </source>
</evidence>
<keyword evidence="4" id="KW-0410">Iron transport</keyword>
<evidence type="ECO:0000256" key="5">
    <source>
        <dbReference type="ARBA" id="ARBA00022692"/>
    </source>
</evidence>
<evidence type="ECO:0000256" key="14">
    <source>
        <dbReference type="SAM" id="SignalP"/>
    </source>
</evidence>
<evidence type="ECO:0000256" key="4">
    <source>
        <dbReference type="ARBA" id="ARBA00022496"/>
    </source>
</evidence>
<keyword evidence="2 12" id="KW-0813">Transport</keyword>
<dbReference type="Pfam" id="PF13715">
    <property type="entry name" value="CarbopepD_reg_2"/>
    <property type="match status" value="1"/>
</dbReference>
<feature type="domain" description="TonB-dependent receptor-like beta-barrel" evidence="15">
    <location>
        <begin position="311"/>
        <end position="766"/>
    </location>
</feature>
<evidence type="ECO:0000256" key="1">
    <source>
        <dbReference type="ARBA" id="ARBA00004571"/>
    </source>
</evidence>
<dbReference type="PANTHER" id="PTHR32552">
    <property type="entry name" value="FERRICHROME IRON RECEPTOR-RELATED"/>
    <property type="match status" value="1"/>
</dbReference>
<organism evidence="17 18">
    <name type="scientific">Flavilitoribacter nigricans (strain ATCC 23147 / DSM 23189 / NBRC 102662 / NCIMB 1420 / SS-2)</name>
    <name type="common">Lewinella nigricans</name>
    <dbReference type="NCBI Taxonomy" id="1122177"/>
    <lineage>
        <taxon>Bacteria</taxon>
        <taxon>Pseudomonadati</taxon>
        <taxon>Bacteroidota</taxon>
        <taxon>Saprospiria</taxon>
        <taxon>Saprospirales</taxon>
        <taxon>Lewinellaceae</taxon>
        <taxon>Flavilitoribacter</taxon>
    </lineage>
</organism>
<evidence type="ECO:0000256" key="3">
    <source>
        <dbReference type="ARBA" id="ARBA00022452"/>
    </source>
</evidence>
<evidence type="ECO:0000256" key="2">
    <source>
        <dbReference type="ARBA" id="ARBA00022448"/>
    </source>
</evidence>
<dbReference type="InterPro" id="IPR010917">
    <property type="entry name" value="TonB_rcpt_CS"/>
</dbReference>
<evidence type="ECO:0000256" key="12">
    <source>
        <dbReference type="PROSITE-ProRule" id="PRU01360"/>
    </source>
</evidence>
<dbReference type="RefSeq" id="WP_099154522.1">
    <property type="nucleotide sequence ID" value="NZ_PDUD01000045.1"/>
</dbReference>
<dbReference type="Gene3D" id="2.40.170.20">
    <property type="entry name" value="TonB-dependent receptor, beta-barrel domain"/>
    <property type="match status" value="1"/>
</dbReference>
<dbReference type="InterPro" id="IPR008969">
    <property type="entry name" value="CarboxyPept-like_regulatory"/>
</dbReference>
<keyword evidence="11 12" id="KW-0998">Cell outer membrane</keyword>
<dbReference type="Pfam" id="PF00593">
    <property type="entry name" value="TonB_dep_Rec_b-barrel"/>
    <property type="match status" value="1"/>
</dbReference>
<comment type="subcellular location">
    <subcellularLocation>
        <location evidence="1 12">Cell outer membrane</location>
        <topology evidence="1 12">Multi-pass membrane protein</topology>
    </subcellularLocation>
</comment>
<dbReference type="InterPro" id="IPR000531">
    <property type="entry name" value="Beta-barrel_TonB"/>
</dbReference>
<dbReference type="PROSITE" id="PS52016">
    <property type="entry name" value="TONB_DEPENDENT_REC_3"/>
    <property type="match status" value="1"/>
</dbReference>
<accession>A0A2D0N0X5</accession>